<organism evidence="1 2">
    <name type="scientific">Mesorhabditis spiculigera</name>
    <dbReference type="NCBI Taxonomy" id="96644"/>
    <lineage>
        <taxon>Eukaryota</taxon>
        <taxon>Metazoa</taxon>
        <taxon>Ecdysozoa</taxon>
        <taxon>Nematoda</taxon>
        <taxon>Chromadorea</taxon>
        <taxon>Rhabditida</taxon>
        <taxon>Rhabditina</taxon>
        <taxon>Rhabditomorpha</taxon>
        <taxon>Rhabditoidea</taxon>
        <taxon>Rhabditidae</taxon>
        <taxon>Mesorhabditinae</taxon>
        <taxon>Mesorhabditis</taxon>
    </lineage>
</organism>
<evidence type="ECO:0000313" key="1">
    <source>
        <dbReference type="EMBL" id="CAJ0580577.1"/>
    </source>
</evidence>
<name>A0AA36G5W8_9BILA</name>
<evidence type="ECO:0000313" key="2">
    <source>
        <dbReference type="Proteomes" id="UP001177023"/>
    </source>
</evidence>
<reference evidence="1" key="1">
    <citation type="submission" date="2023-06" db="EMBL/GenBank/DDBJ databases">
        <authorList>
            <person name="Delattre M."/>
        </authorList>
    </citation>
    <scope>NUCLEOTIDE SEQUENCE</scope>
    <source>
        <strain evidence="1">AF72</strain>
    </source>
</reference>
<protein>
    <submittedName>
        <fullName evidence="1">Uncharacterized protein</fullName>
    </submittedName>
</protein>
<keyword evidence="2" id="KW-1185">Reference proteome</keyword>
<comment type="caution">
    <text evidence="1">The sequence shown here is derived from an EMBL/GenBank/DDBJ whole genome shotgun (WGS) entry which is preliminary data.</text>
</comment>
<proteinExistence type="predicted"/>
<dbReference type="EMBL" id="CATQJA010002662">
    <property type="protein sequence ID" value="CAJ0580577.1"/>
    <property type="molecule type" value="Genomic_DNA"/>
</dbReference>
<accession>A0AA36G5W8</accession>
<dbReference type="AlphaFoldDB" id="A0AA36G5W8"/>
<dbReference type="Proteomes" id="UP001177023">
    <property type="component" value="Unassembled WGS sequence"/>
</dbReference>
<gene>
    <name evidence="1" type="ORF">MSPICULIGERA_LOCUS18774</name>
</gene>
<sequence length="86" mass="9822">MNLLRDESVFYRRQLMMSTRNPVFFGSVADVYGKEEEPDDQPLEAETHLLFKPDTRHINQARMVVVVKCEMAGPVTQPIDLPSDNG</sequence>
<feature type="non-terminal residue" evidence="1">
    <location>
        <position position="1"/>
    </location>
</feature>